<accession>A0ABW1KQN4</accession>
<protein>
    <submittedName>
        <fullName evidence="1">Uncharacterized protein</fullName>
    </submittedName>
</protein>
<organism evidence="1 2">
    <name type="scientific">Hyphococcus aureus</name>
    <dbReference type="NCBI Taxonomy" id="2666033"/>
    <lineage>
        <taxon>Bacteria</taxon>
        <taxon>Pseudomonadati</taxon>
        <taxon>Pseudomonadota</taxon>
        <taxon>Alphaproteobacteria</taxon>
        <taxon>Parvularculales</taxon>
        <taxon>Parvularculaceae</taxon>
        <taxon>Hyphococcus</taxon>
    </lineage>
</organism>
<keyword evidence="2" id="KW-1185">Reference proteome</keyword>
<sequence>MPMELFTCAGGALCLPTRDGALVSRADGGNLIVNPPRKVWERSELTLDELRNWSCLVAAAGAAMLRTLPQLDGGCINYWEAGNWALNPLAPPEGGKRAPDHRSMHLHLLGRSMESADPNWRWGESPVFPRYAERADWLHENDRLTPAEAQAIVAATAQILTDKYGFARADIDLAQPCPSCAYPVAGKTPGKPVRCVECAA</sequence>
<dbReference type="RefSeq" id="WP_379880516.1">
    <property type="nucleotide sequence ID" value="NZ_JBHPON010000001.1"/>
</dbReference>
<reference evidence="1 2" key="1">
    <citation type="submission" date="2024-09" db="EMBL/GenBank/DDBJ databases">
        <authorList>
            <person name="Zhang Z.-H."/>
        </authorList>
    </citation>
    <scope>NUCLEOTIDE SEQUENCE [LARGE SCALE GENOMIC DNA]</scope>
    <source>
        <strain evidence="1 2">HHTR114</strain>
    </source>
</reference>
<evidence type="ECO:0000313" key="1">
    <source>
        <dbReference type="EMBL" id="MFC6034171.1"/>
    </source>
</evidence>
<name>A0ABW1KQN4_9PROT</name>
<evidence type="ECO:0000313" key="2">
    <source>
        <dbReference type="Proteomes" id="UP001596116"/>
    </source>
</evidence>
<dbReference type="EMBL" id="JBHPON010000001">
    <property type="protein sequence ID" value="MFC6034171.1"/>
    <property type="molecule type" value="Genomic_DNA"/>
</dbReference>
<gene>
    <name evidence="1" type="ORF">ACFMB1_01370</name>
</gene>
<comment type="caution">
    <text evidence="1">The sequence shown here is derived from an EMBL/GenBank/DDBJ whole genome shotgun (WGS) entry which is preliminary data.</text>
</comment>
<proteinExistence type="predicted"/>
<dbReference type="Proteomes" id="UP001596116">
    <property type="component" value="Unassembled WGS sequence"/>
</dbReference>